<evidence type="ECO:0000313" key="2">
    <source>
        <dbReference type="EMBL" id="MBK1881292.1"/>
    </source>
</evidence>
<name>A0A934S7U3_9BACT</name>
<gene>
    <name evidence="2" type="ORF">JIN85_02630</name>
</gene>
<feature type="domain" description="Ice-binding protein C-terminal" evidence="1">
    <location>
        <begin position="257"/>
        <end position="280"/>
    </location>
</feature>
<dbReference type="AlphaFoldDB" id="A0A934S7U3"/>
<dbReference type="Proteomes" id="UP000603141">
    <property type="component" value="Unassembled WGS sequence"/>
</dbReference>
<dbReference type="Pfam" id="PF07589">
    <property type="entry name" value="PEP-CTERM"/>
    <property type="match status" value="1"/>
</dbReference>
<dbReference type="EMBL" id="JAENIJ010000003">
    <property type="protein sequence ID" value="MBK1881292.1"/>
    <property type="molecule type" value="Genomic_DNA"/>
</dbReference>
<protein>
    <submittedName>
        <fullName evidence="2">DNRLRE domain-containing protein</fullName>
    </submittedName>
</protein>
<dbReference type="NCBIfam" id="TIGR02595">
    <property type="entry name" value="PEP_CTERM"/>
    <property type="match status" value="1"/>
</dbReference>
<evidence type="ECO:0000259" key="1">
    <source>
        <dbReference type="Pfam" id="PF07589"/>
    </source>
</evidence>
<sequence length="281" mass="29732">MKYISRFLTPVSQPGMMKKMLTPLVLLGAFNGIANASTVLTASSIGYGNYYVQSIPSFGAAYLVDGGEGGVGELYNDYLYEFNFAYLNFDLTGITEEVESAVLTIQLESDADNQETAAALDVYALTSTFADLDGTVDGDFMDYVSGGPGDLAYEGGAPPNYQSIEGDPDAATDWYDSNFGSETIAVSPVGTLTFDGTLALSYATIDITDLVNAWIRGETENLGIGLIVSGTESNTIEISTTDSETYGYTAPTLTVTQVPEPSSILLIALGGLASVGFRRRA</sequence>
<dbReference type="RefSeq" id="WP_200267355.1">
    <property type="nucleotide sequence ID" value="NZ_JAENIJ010000003.1"/>
</dbReference>
<dbReference type="NCBIfam" id="NF033679">
    <property type="entry name" value="DNRLRE_dom"/>
    <property type="match status" value="1"/>
</dbReference>
<proteinExistence type="predicted"/>
<dbReference type="InterPro" id="IPR013424">
    <property type="entry name" value="Ice-binding_C"/>
</dbReference>
<reference evidence="2" key="1">
    <citation type="submission" date="2021-01" db="EMBL/GenBank/DDBJ databases">
        <title>Modified the classification status of verrucomicrobia.</title>
        <authorList>
            <person name="Feng X."/>
        </authorList>
    </citation>
    <scope>NUCLEOTIDE SEQUENCE</scope>
    <source>
        <strain evidence="2">KCTC 22041</strain>
    </source>
</reference>
<organism evidence="2 3">
    <name type="scientific">Luteolibacter pohnpeiensis</name>
    <dbReference type="NCBI Taxonomy" id="454153"/>
    <lineage>
        <taxon>Bacteria</taxon>
        <taxon>Pseudomonadati</taxon>
        <taxon>Verrucomicrobiota</taxon>
        <taxon>Verrucomicrobiia</taxon>
        <taxon>Verrucomicrobiales</taxon>
        <taxon>Verrucomicrobiaceae</taxon>
        <taxon>Luteolibacter</taxon>
    </lineage>
</organism>
<comment type="caution">
    <text evidence="2">The sequence shown here is derived from an EMBL/GenBank/DDBJ whole genome shotgun (WGS) entry which is preliminary data.</text>
</comment>
<evidence type="ECO:0000313" key="3">
    <source>
        <dbReference type="Proteomes" id="UP000603141"/>
    </source>
</evidence>
<keyword evidence="3" id="KW-1185">Reference proteome</keyword>
<accession>A0A934S7U3</accession>